<accession>A0A0F8WSF9</accession>
<evidence type="ECO:0000313" key="10">
    <source>
        <dbReference type="EMBL" id="KKK59613.1"/>
    </source>
</evidence>
<evidence type="ECO:0000259" key="9">
    <source>
        <dbReference type="Pfam" id="PF13614"/>
    </source>
</evidence>
<dbReference type="EC" id="2.7.10.2" evidence="2"/>
<dbReference type="InterPro" id="IPR027417">
    <property type="entry name" value="P-loop_NTPase"/>
</dbReference>
<keyword evidence="6" id="KW-0067">ATP-binding</keyword>
<dbReference type="InterPro" id="IPR025669">
    <property type="entry name" value="AAA_dom"/>
</dbReference>
<dbReference type="PANTHER" id="PTHR32309">
    <property type="entry name" value="TYROSINE-PROTEIN KINASE"/>
    <property type="match status" value="1"/>
</dbReference>
<dbReference type="Gene3D" id="3.40.50.300">
    <property type="entry name" value="P-loop containing nucleotide triphosphate hydrolases"/>
    <property type="match status" value="1"/>
</dbReference>
<evidence type="ECO:0000256" key="3">
    <source>
        <dbReference type="ARBA" id="ARBA00022679"/>
    </source>
</evidence>
<organism evidence="10">
    <name type="scientific">marine sediment metagenome</name>
    <dbReference type="NCBI Taxonomy" id="412755"/>
    <lineage>
        <taxon>unclassified sequences</taxon>
        <taxon>metagenomes</taxon>
        <taxon>ecological metagenomes</taxon>
    </lineage>
</organism>
<dbReference type="AlphaFoldDB" id="A0A0F8WSF9"/>
<evidence type="ECO:0000256" key="8">
    <source>
        <dbReference type="ARBA" id="ARBA00051245"/>
    </source>
</evidence>
<comment type="caution">
    <text evidence="10">The sequence shown here is derived from an EMBL/GenBank/DDBJ whole genome shotgun (WGS) entry which is preliminary data.</text>
</comment>
<dbReference type="SUPFAM" id="SSF52540">
    <property type="entry name" value="P-loop containing nucleoside triphosphate hydrolases"/>
    <property type="match status" value="1"/>
</dbReference>
<dbReference type="CDD" id="cd05387">
    <property type="entry name" value="BY-kinase"/>
    <property type="match status" value="1"/>
</dbReference>
<evidence type="ECO:0000256" key="7">
    <source>
        <dbReference type="ARBA" id="ARBA00023137"/>
    </source>
</evidence>
<evidence type="ECO:0000256" key="5">
    <source>
        <dbReference type="ARBA" id="ARBA00022777"/>
    </source>
</evidence>
<feature type="non-terminal residue" evidence="10">
    <location>
        <position position="1"/>
    </location>
</feature>
<keyword evidence="4" id="KW-0547">Nucleotide-binding</keyword>
<keyword evidence="7" id="KW-0829">Tyrosine-protein kinase</keyword>
<dbReference type="EMBL" id="LAZR01063383">
    <property type="protein sequence ID" value="KKK59613.1"/>
    <property type="molecule type" value="Genomic_DNA"/>
</dbReference>
<gene>
    <name evidence="10" type="ORF">LCGC14_3032650</name>
</gene>
<keyword evidence="5" id="KW-0418">Kinase</keyword>
<dbReference type="PANTHER" id="PTHR32309:SF13">
    <property type="entry name" value="FERRIC ENTEROBACTIN TRANSPORT PROTEIN FEPE"/>
    <property type="match status" value="1"/>
</dbReference>
<dbReference type="GO" id="GO:0005886">
    <property type="term" value="C:plasma membrane"/>
    <property type="evidence" value="ECO:0007669"/>
    <property type="project" value="TreeGrafter"/>
</dbReference>
<dbReference type="InterPro" id="IPR050445">
    <property type="entry name" value="Bact_polysacc_biosynth/exp"/>
</dbReference>
<dbReference type="InterPro" id="IPR005702">
    <property type="entry name" value="Wzc-like_C"/>
</dbReference>
<evidence type="ECO:0000256" key="2">
    <source>
        <dbReference type="ARBA" id="ARBA00011903"/>
    </source>
</evidence>
<dbReference type="GO" id="GO:0005524">
    <property type="term" value="F:ATP binding"/>
    <property type="evidence" value="ECO:0007669"/>
    <property type="project" value="UniProtKB-KW"/>
</dbReference>
<evidence type="ECO:0000256" key="4">
    <source>
        <dbReference type="ARBA" id="ARBA00022741"/>
    </source>
</evidence>
<evidence type="ECO:0000256" key="6">
    <source>
        <dbReference type="ARBA" id="ARBA00022840"/>
    </source>
</evidence>
<feature type="domain" description="AAA" evidence="9">
    <location>
        <begin position="21"/>
        <end position="151"/>
    </location>
</feature>
<dbReference type="GO" id="GO:0004715">
    <property type="term" value="F:non-membrane spanning protein tyrosine kinase activity"/>
    <property type="evidence" value="ECO:0007669"/>
    <property type="project" value="UniProtKB-EC"/>
</dbReference>
<keyword evidence="3" id="KW-0808">Transferase</keyword>
<comment type="catalytic activity">
    <reaction evidence="8">
        <text>L-tyrosyl-[protein] + ATP = O-phospho-L-tyrosyl-[protein] + ADP + H(+)</text>
        <dbReference type="Rhea" id="RHEA:10596"/>
        <dbReference type="Rhea" id="RHEA-COMP:10136"/>
        <dbReference type="Rhea" id="RHEA-COMP:20101"/>
        <dbReference type="ChEBI" id="CHEBI:15378"/>
        <dbReference type="ChEBI" id="CHEBI:30616"/>
        <dbReference type="ChEBI" id="CHEBI:46858"/>
        <dbReference type="ChEBI" id="CHEBI:61978"/>
        <dbReference type="ChEBI" id="CHEBI:456216"/>
        <dbReference type="EC" id="2.7.10.2"/>
    </reaction>
</comment>
<dbReference type="Pfam" id="PF13614">
    <property type="entry name" value="AAA_31"/>
    <property type="match status" value="1"/>
</dbReference>
<name>A0A0F8WSF9_9ZZZZ</name>
<comment type="similarity">
    <text evidence="1">Belongs to the CpsD/CapB family.</text>
</comment>
<proteinExistence type="inferred from homology"/>
<sequence length="206" mass="23013">LEMYQQVKVKLITRFPDASIKTILITSTAHGDGSSTTAVGFATALARDCKLKVLLIDVNFRSPSLHEVFNIDHDQGLFDLLTRDNNDKPAIFKKTGHGDLYVIPSGGIHSGPLTFFESIRFDNFLKTVREKFSYVILDAPPVNGCSESRILGPKVDGVILVLESGKTRRQVAIRAKQELEDAGAKVLGVVLNKRKYYIPHWIYKRL</sequence>
<dbReference type="NCBIfam" id="TIGR01007">
    <property type="entry name" value="eps_fam"/>
    <property type="match status" value="1"/>
</dbReference>
<reference evidence="10" key="1">
    <citation type="journal article" date="2015" name="Nature">
        <title>Complex archaea that bridge the gap between prokaryotes and eukaryotes.</title>
        <authorList>
            <person name="Spang A."/>
            <person name="Saw J.H."/>
            <person name="Jorgensen S.L."/>
            <person name="Zaremba-Niedzwiedzka K."/>
            <person name="Martijn J."/>
            <person name="Lind A.E."/>
            <person name="van Eijk R."/>
            <person name="Schleper C."/>
            <person name="Guy L."/>
            <person name="Ettema T.J."/>
        </authorList>
    </citation>
    <scope>NUCLEOTIDE SEQUENCE</scope>
</reference>
<protein>
    <recommendedName>
        <fullName evidence="2">non-specific protein-tyrosine kinase</fullName>
        <ecNumber evidence="2">2.7.10.2</ecNumber>
    </recommendedName>
</protein>
<evidence type="ECO:0000256" key="1">
    <source>
        <dbReference type="ARBA" id="ARBA00007316"/>
    </source>
</evidence>